<sequence>KRKAEPAMQRHLKKSRDVVSDAGEKREDQERVPRERESSAIDKDCIKRWVKEEVSNCLKDLVPSIVERTLSQVVPEAINRAFGETFKILDDYIIARSDNTMQGDGEQSDGNEEEKSNKSNEDLEQEVVGNEAEMSEKKSNEDPEQEVVGNESVHEEEMSEKKSNEDPEQEVVGNESVHEEEMSEKKSNEDPEQDVVGNESVREEDRSEKKSPEDVEQVVGNDVVNDGVDVEKKSPEFVQRLMGEVLCMEKSPDGDGDEEEDDEDNVPLQTRRVRFLSKNVSSPFVNLQQKDEEDKLSRAYNKWMHIKDDTRLLNVGQSPKFLRGRDYFAYNKGFQKSLSQIRQCTPTLETSPSREDSQSHENSEKKIGIAKEVKEYLTNVNLLQYAEMQYPAYYPLTLELISTMKIEDKNKLLTCRMMGRECKVTPKVMKDVFGFTSVGTKKKPIDYLKRAPMGWKVISGSDKFASNGAPFFLVKDIALGFFGKFIAYQVSGKDQATRLNQHELFIMKCAMDKKKIQCHRIYLVKLSRNLST</sequence>
<dbReference type="AlphaFoldDB" id="A0A5A7Q3Q7"/>
<feature type="compositionally biased region" description="Basic and acidic residues" evidence="1">
    <location>
        <begin position="352"/>
        <end position="365"/>
    </location>
</feature>
<evidence type="ECO:0000313" key="2">
    <source>
        <dbReference type="EMBL" id="GER39452.1"/>
    </source>
</evidence>
<dbReference type="OrthoDB" id="1826487at2759"/>
<evidence type="ECO:0000313" key="3">
    <source>
        <dbReference type="Proteomes" id="UP000325081"/>
    </source>
</evidence>
<feature type="non-terminal residue" evidence="2">
    <location>
        <position position="1"/>
    </location>
</feature>
<reference evidence="3" key="1">
    <citation type="journal article" date="2019" name="Curr. Biol.">
        <title>Genome Sequence of Striga asiatica Provides Insight into the Evolution of Plant Parasitism.</title>
        <authorList>
            <person name="Yoshida S."/>
            <person name="Kim S."/>
            <person name="Wafula E.K."/>
            <person name="Tanskanen J."/>
            <person name="Kim Y.M."/>
            <person name="Honaas L."/>
            <person name="Yang Z."/>
            <person name="Spallek T."/>
            <person name="Conn C.E."/>
            <person name="Ichihashi Y."/>
            <person name="Cheong K."/>
            <person name="Cui S."/>
            <person name="Der J.P."/>
            <person name="Gundlach H."/>
            <person name="Jiao Y."/>
            <person name="Hori C."/>
            <person name="Ishida J.K."/>
            <person name="Kasahara H."/>
            <person name="Kiba T."/>
            <person name="Kim M.S."/>
            <person name="Koo N."/>
            <person name="Laohavisit A."/>
            <person name="Lee Y.H."/>
            <person name="Lumba S."/>
            <person name="McCourt P."/>
            <person name="Mortimer J.C."/>
            <person name="Mutuku J.M."/>
            <person name="Nomura T."/>
            <person name="Sasaki-Sekimoto Y."/>
            <person name="Seto Y."/>
            <person name="Wang Y."/>
            <person name="Wakatake T."/>
            <person name="Sakakibara H."/>
            <person name="Demura T."/>
            <person name="Yamaguchi S."/>
            <person name="Yoneyama K."/>
            <person name="Manabe R.I."/>
            <person name="Nelson D.C."/>
            <person name="Schulman A.H."/>
            <person name="Timko M.P."/>
            <person name="dePamphilis C.W."/>
            <person name="Choi D."/>
            <person name="Shirasu K."/>
        </authorList>
    </citation>
    <scope>NUCLEOTIDE SEQUENCE [LARGE SCALE GENOMIC DNA]</scope>
    <source>
        <strain evidence="3">cv. UVA1</strain>
    </source>
</reference>
<dbReference type="Proteomes" id="UP000325081">
    <property type="component" value="Unassembled WGS sequence"/>
</dbReference>
<feature type="region of interest" description="Disordered" evidence="1">
    <location>
        <begin position="343"/>
        <end position="365"/>
    </location>
</feature>
<keyword evidence="3" id="KW-1185">Reference proteome</keyword>
<protein>
    <submittedName>
        <fullName evidence="2">Uncharacterized protein</fullName>
    </submittedName>
</protein>
<gene>
    <name evidence="2" type="ORF">STAS_16070</name>
</gene>
<comment type="caution">
    <text evidence="2">The sequence shown here is derived from an EMBL/GenBank/DDBJ whole genome shotgun (WGS) entry which is preliminary data.</text>
</comment>
<feature type="region of interest" description="Disordered" evidence="1">
    <location>
        <begin position="1"/>
        <end position="39"/>
    </location>
</feature>
<name>A0A5A7Q3Q7_STRAF</name>
<accession>A0A5A7Q3Q7</accession>
<evidence type="ECO:0000256" key="1">
    <source>
        <dbReference type="SAM" id="MobiDB-lite"/>
    </source>
</evidence>
<feature type="compositionally biased region" description="Basic and acidic residues" evidence="1">
    <location>
        <begin position="176"/>
        <end position="189"/>
    </location>
</feature>
<feature type="compositionally biased region" description="Low complexity" evidence="1">
    <location>
        <begin position="217"/>
        <end position="226"/>
    </location>
</feature>
<feature type="compositionally biased region" description="Basic and acidic residues" evidence="1">
    <location>
        <begin position="152"/>
        <end position="165"/>
    </location>
</feature>
<dbReference type="EMBL" id="BKCP01005661">
    <property type="protein sequence ID" value="GER39452.1"/>
    <property type="molecule type" value="Genomic_DNA"/>
</dbReference>
<proteinExistence type="predicted"/>
<feature type="region of interest" description="Disordered" evidence="1">
    <location>
        <begin position="99"/>
        <end position="226"/>
    </location>
</feature>
<feature type="compositionally biased region" description="Basic and acidic residues" evidence="1">
    <location>
        <begin position="200"/>
        <end position="213"/>
    </location>
</feature>
<organism evidence="2 3">
    <name type="scientific">Striga asiatica</name>
    <name type="common">Asiatic witchweed</name>
    <name type="synonym">Buchnera asiatica</name>
    <dbReference type="NCBI Taxonomy" id="4170"/>
    <lineage>
        <taxon>Eukaryota</taxon>
        <taxon>Viridiplantae</taxon>
        <taxon>Streptophyta</taxon>
        <taxon>Embryophyta</taxon>
        <taxon>Tracheophyta</taxon>
        <taxon>Spermatophyta</taxon>
        <taxon>Magnoliopsida</taxon>
        <taxon>eudicotyledons</taxon>
        <taxon>Gunneridae</taxon>
        <taxon>Pentapetalae</taxon>
        <taxon>asterids</taxon>
        <taxon>lamiids</taxon>
        <taxon>Lamiales</taxon>
        <taxon>Orobanchaceae</taxon>
        <taxon>Buchnereae</taxon>
        <taxon>Striga</taxon>
    </lineage>
</organism>
<feature type="compositionally biased region" description="Basic and acidic residues" evidence="1">
    <location>
        <begin position="15"/>
        <end position="39"/>
    </location>
</feature>